<name>A0A224Z3L5_9ACAR</name>
<proteinExistence type="predicted"/>
<dbReference type="SUPFAM" id="SSF53098">
    <property type="entry name" value="Ribonuclease H-like"/>
    <property type="match status" value="1"/>
</dbReference>
<dbReference type="InterPro" id="IPR012337">
    <property type="entry name" value="RNaseH-like_sf"/>
</dbReference>
<protein>
    <submittedName>
        <fullName evidence="1">Outcast ele5 orf1-h 1e-40-j 4</fullName>
    </submittedName>
</protein>
<accession>A0A224Z3L5</accession>
<sequence length="382" mass="42759">MRVITDLPRFTQIPTLQAEAQLNTLDELIHQRRKARMIKHSSVPAADALAHYMDPKAPSLEEPTLSVPPWDHCQVTTNKPLGCIRQEVNGNTISRCTPFRPLFSASQTLELRAYVDAGLTSSILHTSSVCPSHPHVNQTCSYALDIPITSVLAELVALCDGLAALQPLVEMHHPSNLILYTDSTQAVRVLRRVDRSVGVAEQFHRCAADYPCSVRVCWIRRSSVLAHAAADAACHPVTVMYPLPLLLLPPSDTVDIHKENLRRTTRALIPPRGHDLPSGLTRQEEVSLRRVRVGAAVTPSIRAKWGYTDTTSSCPFCPAPVREADLNHLLWTRPGLQAARRRHLRRAGLQHTRQPDLHRWIYGPNHRSLLDFMEETQLHSFV</sequence>
<dbReference type="EMBL" id="GFPF01010385">
    <property type="protein sequence ID" value="MAA21531.1"/>
    <property type="molecule type" value="Transcribed_RNA"/>
</dbReference>
<dbReference type="AlphaFoldDB" id="A0A224Z3L5"/>
<organism evidence="1">
    <name type="scientific">Rhipicephalus zambeziensis</name>
    <dbReference type="NCBI Taxonomy" id="60191"/>
    <lineage>
        <taxon>Eukaryota</taxon>
        <taxon>Metazoa</taxon>
        <taxon>Ecdysozoa</taxon>
        <taxon>Arthropoda</taxon>
        <taxon>Chelicerata</taxon>
        <taxon>Arachnida</taxon>
        <taxon>Acari</taxon>
        <taxon>Parasitiformes</taxon>
        <taxon>Ixodida</taxon>
        <taxon>Ixodoidea</taxon>
        <taxon>Ixodidae</taxon>
        <taxon>Rhipicephalinae</taxon>
        <taxon>Rhipicephalus</taxon>
        <taxon>Rhipicephalus</taxon>
    </lineage>
</organism>
<reference evidence="1" key="1">
    <citation type="journal article" date="2017" name="Parasit. Vectors">
        <title>Sialotranscriptomics of Rhipicephalus zambeziensis reveals intricate expression profiles of secretory proteins and suggests tight temporal transcriptional regulation during blood-feeding.</title>
        <authorList>
            <person name="de Castro M.H."/>
            <person name="de Klerk D."/>
            <person name="Pienaar R."/>
            <person name="Rees D.J.G."/>
            <person name="Mans B.J."/>
        </authorList>
    </citation>
    <scope>NUCLEOTIDE SEQUENCE</scope>
    <source>
        <tissue evidence="1">Salivary glands</tissue>
    </source>
</reference>
<evidence type="ECO:0000313" key="1">
    <source>
        <dbReference type="EMBL" id="MAA21531.1"/>
    </source>
</evidence>